<feature type="site" description="Stabilizes the phosphoryl group" evidence="3">
    <location>
        <position position="50"/>
    </location>
</feature>
<keyword evidence="4" id="KW-0862">Zinc</keyword>
<feature type="active site" description="Nucleophile" evidence="2">
    <location>
        <position position="11"/>
    </location>
</feature>
<feature type="binding site" evidence="4">
    <location>
        <position position="88"/>
    </location>
    <ligand>
        <name>Zn(2+)</name>
        <dbReference type="ChEBI" id="CHEBI:29105"/>
    </ligand>
</feature>
<comment type="similarity">
    <text evidence="1">Belongs to the gmhB family.</text>
</comment>
<dbReference type="Gene3D" id="3.40.50.1000">
    <property type="entry name" value="HAD superfamily/HAD-like"/>
    <property type="match status" value="1"/>
</dbReference>
<dbReference type="EC" id="3.1.3.-" evidence="1"/>
<organism evidence="5 6">
    <name type="scientific">Bacillus infantis</name>
    <dbReference type="NCBI Taxonomy" id="324767"/>
    <lineage>
        <taxon>Bacteria</taxon>
        <taxon>Bacillati</taxon>
        <taxon>Bacillota</taxon>
        <taxon>Bacilli</taxon>
        <taxon>Bacillales</taxon>
        <taxon>Bacillaceae</taxon>
        <taxon>Bacillus</taxon>
    </lineage>
</organism>
<feature type="binding site" evidence="4">
    <location>
        <position position="9"/>
    </location>
    <ligand>
        <name>Mg(2+)</name>
        <dbReference type="ChEBI" id="CHEBI:18420"/>
    </ligand>
</feature>
<dbReference type="AlphaFoldDB" id="A0A5D4RJY8"/>
<keyword evidence="4" id="KW-0479">Metal-binding</keyword>
<comment type="caution">
    <text evidence="5">The sequence shown here is derived from an EMBL/GenBank/DDBJ whole genome shotgun (WGS) entry which is preliminary data.</text>
</comment>
<evidence type="ECO:0000313" key="5">
    <source>
        <dbReference type="EMBL" id="TYS51119.1"/>
    </source>
</evidence>
<dbReference type="PANTHER" id="PTHR42891:SF1">
    <property type="entry name" value="D-GLYCERO-BETA-D-MANNO-HEPTOSE-1,7-BISPHOSPHATE 7-PHOSPHATASE"/>
    <property type="match status" value="1"/>
</dbReference>
<dbReference type="InterPro" id="IPR006549">
    <property type="entry name" value="HAD-SF_hydro_IIIA"/>
</dbReference>
<keyword evidence="1" id="KW-0963">Cytoplasm</keyword>
<dbReference type="PANTHER" id="PTHR42891">
    <property type="entry name" value="D-GLYCERO-BETA-D-MANNO-HEPTOSE-1,7-BISPHOSPHATE 7-PHOSPHATASE"/>
    <property type="match status" value="1"/>
</dbReference>
<dbReference type="Pfam" id="PF13242">
    <property type="entry name" value="Hydrolase_like"/>
    <property type="match status" value="1"/>
</dbReference>
<dbReference type="GO" id="GO:0016791">
    <property type="term" value="F:phosphatase activity"/>
    <property type="evidence" value="ECO:0007669"/>
    <property type="project" value="InterPro"/>
</dbReference>
<comment type="cofactor">
    <cofactor evidence="4">
        <name>Zn(2+)</name>
        <dbReference type="ChEBI" id="CHEBI:29105"/>
    </cofactor>
</comment>
<dbReference type="Proteomes" id="UP000322139">
    <property type="component" value="Unassembled WGS sequence"/>
</dbReference>
<evidence type="ECO:0000256" key="3">
    <source>
        <dbReference type="PIRSR" id="PIRSR004682-3"/>
    </source>
</evidence>
<sequence length="180" mass="19936">MKIEAVFLDRDGTIGGDDTVHYPGKFELFPYSRELIEKLKGSGIKVFSFTNQPGIARGEAAAEDFFDELQDFGFDDVYICPHAHHDGCSCRKPAAGMLLSAAENHQVSLENCVVIGDRWSDMAAASKTKSMKILVKTGAGMITLNKHSDKLKEIEIEYIAEDLRDAVEWLYQQQGTAIST</sequence>
<comment type="cofactor">
    <cofactor evidence="4">
        <name>Mg(2+)</name>
        <dbReference type="ChEBI" id="CHEBI:18420"/>
    </cofactor>
</comment>
<accession>A0A5D4RJY8</accession>
<gene>
    <name evidence="5" type="ORF">FZD51_03490</name>
</gene>
<feature type="binding site" evidence="4">
    <location>
        <position position="90"/>
    </location>
    <ligand>
        <name>Zn(2+)</name>
        <dbReference type="ChEBI" id="CHEBI:29105"/>
    </ligand>
</feature>
<feature type="binding site" evidence="4">
    <location>
        <position position="80"/>
    </location>
    <ligand>
        <name>Zn(2+)</name>
        <dbReference type="ChEBI" id="CHEBI:29105"/>
    </ligand>
</feature>
<feature type="binding site" evidence="4">
    <location>
        <position position="11"/>
    </location>
    <ligand>
        <name>Mg(2+)</name>
        <dbReference type="ChEBI" id="CHEBI:18420"/>
    </ligand>
</feature>
<dbReference type="InterPro" id="IPR036412">
    <property type="entry name" value="HAD-like_sf"/>
</dbReference>
<keyword evidence="1 5" id="KW-0378">Hydrolase</keyword>
<proteinExistence type="inferred from homology"/>
<dbReference type="PIRSF" id="PIRSF004682">
    <property type="entry name" value="GmhB"/>
    <property type="match status" value="1"/>
</dbReference>
<feature type="site" description="Contributes to substrate recognition" evidence="3">
    <location>
        <position position="91"/>
    </location>
</feature>
<name>A0A5D4RJY8_9BACI</name>
<reference evidence="5 6" key="1">
    <citation type="submission" date="2019-08" db="EMBL/GenBank/DDBJ databases">
        <title>Bacillus genomes from the desert of Cuatro Cienegas, Coahuila.</title>
        <authorList>
            <person name="Olmedo-Alvarez G."/>
        </authorList>
    </citation>
    <scope>NUCLEOTIDE SEQUENCE [LARGE SCALE GENOMIC DNA]</scope>
    <source>
        <strain evidence="5 6">CH446_14T</strain>
    </source>
</reference>
<evidence type="ECO:0000256" key="2">
    <source>
        <dbReference type="PIRSR" id="PIRSR004682-1"/>
    </source>
</evidence>
<feature type="binding site" evidence="4">
    <location>
        <position position="117"/>
    </location>
    <ligand>
        <name>Mg(2+)</name>
        <dbReference type="ChEBI" id="CHEBI:18420"/>
    </ligand>
</feature>
<dbReference type="InterPro" id="IPR004446">
    <property type="entry name" value="Heptose_bisP_phosphatase"/>
</dbReference>
<dbReference type="GO" id="GO:0005737">
    <property type="term" value="C:cytoplasm"/>
    <property type="evidence" value="ECO:0007669"/>
    <property type="project" value="UniProtKB-SubCell"/>
</dbReference>
<evidence type="ECO:0000256" key="4">
    <source>
        <dbReference type="PIRSR" id="PIRSR004682-4"/>
    </source>
</evidence>
<keyword evidence="1" id="KW-0119">Carbohydrate metabolism</keyword>
<evidence type="ECO:0000256" key="1">
    <source>
        <dbReference type="PIRNR" id="PIRNR004682"/>
    </source>
</evidence>
<dbReference type="EMBL" id="VTER01000002">
    <property type="protein sequence ID" value="TYS51119.1"/>
    <property type="molecule type" value="Genomic_DNA"/>
</dbReference>
<keyword evidence="4" id="KW-0460">Magnesium</keyword>
<feature type="active site" description="Nucleophile" evidence="2">
    <location>
        <position position="9"/>
    </location>
</feature>
<dbReference type="SUPFAM" id="SSF56784">
    <property type="entry name" value="HAD-like"/>
    <property type="match status" value="1"/>
</dbReference>
<dbReference type="NCBIfam" id="TIGR01662">
    <property type="entry name" value="HAD-SF-IIIA"/>
    <property type="match status" value="1"/>
</dbReference>
<dbReference type="InterPro" id="IPR023214">
    <property type="entry name" value="HAD_sf"/>
</dbReference>
<comment type="subcellular location">
    <subcellularLocation>
        <location evidence="1">Cytoplasm</location>
    </subcellularLocation>
</comment>
<dbReference type="GO" id="GO:0005975">
    <property type="term" value="P:carbohydrate metabolic process"/>
    <property type="evidence" value="ECO:0007669"/>
    <property type="project" value="InterPro"/>
</dbReference>
<feature type="site" description="Stabilizes the phosphoryl group" evidence="3">
    <location>
        <position position="92"/>
    </location>
</feature>
<dbReference type="GO" id="GO:0046872">
    <property type="term" value="F:metal ion binding"/>
    <property type="evidence" value="ECO:0007669"/>
    <property type="project" value="UniProtKB-KW"/>
</dbReference>
<feature type="binding site" evidence="4">
    <location>
        <position position="82"/>
    </location>
    <ligand>
        <name>Zn(2+)</name>
        <dbReference type="ChEBI" id="CHEBI:29105"/>
    </ligand>
</feature>
<evidence type="ECO:0000313" key="6">
    <source>
        <dbReference type="Proteomes" id="UP000322139"/>
    </source>
</evidence>
<dbReference type="RefSeq" id="WP_148973497.1">
    <property type="nucleotide sequence ID" value="NZ_JBNIKU010000003.1"/>
</dbReference>
<protein>
    <recommendedName>
        <fullName evidence="1">D,D-heptose 1,7-bisphosphate phosphatase</fullName>
        <ecNumber evidence="1">3.1.3.-</ecNumber>
    </recommendedName>
</protein>
<dbReference type="NCBIfam" id="NF005264">
    <property type="entry name" value="PRK06769.1"/>
    <property type="match status" value="1"/>
</dbReference>